<comment type="catalytic activity">
    <reaction evidence="14 15 17">
        <text>guanosine(37) in tRNA + S-adenosyl-L-methionine = N(1)-methylguanosine(37) in tRNA + S-adenosyl-L-homocysteine + H(+)</text>
        <dbReference type="Rhea" id="RHEA:36899"/>
        <dbReference type="Rhea" id="RHEA-COMP:10145"/>
        <dbReference type="Rhea" id="RHEA-COMP:10147"/>
        <dbReference type="ChEBI" id="CHEBI:15378"/>
        <dbReference type="ChEBI" id="CHEBI:57856"/>
        <dbReference type="ChEBI" id="CHEBI:59789"/>
        <dbReference type="ChEBI" id="CHEBI:73542"/>
        <dbReference type="ChEBI" id="CHEBI:74269"/>
        <dbReference type="EC" id="2.1.1.228"/>
    </reaction>
</comment>
<proteinExistence type="inferred from homology"/>
<dbReference type="InterPro" id="IPR029026">
    <property type="entry name" value="tRNA_m1G_MTases_N"/>
</dbReference>
<dbReference type="FunFam" id="3.40.1280.10:FF:000001">
    <property type="entry name" value="tRNA (guanine-N(1)-)-methyltransferase"/>
    <property type="match status" value="1"/>
</dbReference>
<comment type="function">
    <text evidence="1 15 17">Specifically methylates guanosine-37 in various tRNAs.</text>
</comment>
<evidence type="ECO:0000259" key="18">
    <source>
        <dbReference type="Pfam" id="PF01746"/>
    </source>
</evidence>
<evidence type="ECO:0000256" key="3">
    <source>
        <dbReference type="ARBA" id="ARBA00007630"/>
    </source>
</evidence>
<accession>A0A2T2XAM9</accession>
<gene>
    <name evidence="15" type="primary">trmD</name>
    <name evidence="19" type="ORF">C7B43_01970</name>
</gene>
<evidence type="ECO:0000256" key="10">
    <source>
        <dbReference type="ARBA" id="ARBA00022691"/>
    </source>
</evidence>
<dbReference type="GO" id="GO:0005829">
    <property type="term" value="C:cytosol"/>
    <property type="evidence" value="ECO:0007669"/>
    <property type="project" value="TreeGrafter"/>
</dbReference>
<evidence type="ECO:0000256" key="15">
    <source>
        <dbReference type="HAMAP-Rule" id="MF_00605"/>
    </source>
</evidence>
<dbReference type="NCBIfam" id="TIGR00088">
    <property type="entry name" value="trmD"/>
    <property type="match status" value="1"/>
</dbReference>
<dbReference type="EC" id="2.1.1.228" evidence="5 15"/>
<evidence type="ECO:0000256" key="2">
    <source>
        <dbReference type="ARBA" id="ARBA00004496"/>
    </source>
</evidence>
<evidence type="ECO:0000256" key="11">
    <source>
        <dbReference type="ARBA" id="ARBA00022694"/>
    </source>
</evidence>
<dbReference type="Pfam" id="PF01746">
    <property type="entry name" value="tRNA_m1G_MT"/>
    <property type="match status" value="1"/>
</dbReference>
<dbReference type="SUPFAM" id="SSF75217">
    <property type="entry name" value="alpha/beta knot"/>
    <property type="match status" value="1"/>
</dbReference>
<keyword evidence="9 15" id="KW-0808">Transferase</keyword>
<keyword evidence="7 15" id="KW-0963">Cytoplasm</keyword>
<dbReference type="InterPro" id="IPR002649">
    <property type="entry name" value="tRNA_m1G_MeTrfase_TrmD"/>
</dbReference>
<dbReference type="Proteomes" id="UP000242699">
    <property type="component" value="Unassembled WGS sequence"/>
</dbReference>
<evidence type="ECO:0000256" key="12">
    <source>
        <dbReference type="ARBA" id="ARBA00029736"/>
    </source>
</evidence>
<dbReference type="CDD" id="cd18080">
    <property type="entry name" value="TrmD-like"/>
    <property type="match status" value="1"/>
</dbReference>
<evidence type="ECO:0000313" key="20">
    <source>
        <dbReference type="Proteomes" id="UP000242699"/>
    </source>
</evidence>
<keyword evidence="10 15" id="KW-0949">S-adenosyl-L-methionine</keyword>
<evidence type="ECO:0000256" key="14">
    <source>
        <dbReference type="ARBA" id="ARBA00047783"/>
    </source>
</evidence>
<evidence type="ECO:0000256" key="16">
    <source>
        <dbReference type="PIRSR" id="PIRSR000386-1"/>
    </source>
</evidence>
<dbReference type="PANTHER" id="PTHR46417">
    <property type="entry name" value="TRNA (GUANINE-N(1)-)-METHYLTRANSFERASE"/>
    <property type="match status" value="1"/>
</dbReference>
<dbReference type="Gene3D" id="3.40.1280.10">
    <property type="match status" value="1"/>
</dbReference>
<evidence type="ECO:0000256" key="5">
    <source>
        <dbReference type="ARBA" id="ARBA00012807"/>
    </source>
</evidence>
<dbReference type="GO" id="GO:0002939">
    <property type="term" value="P:tRNA N1-guanine methylation"/>
    <property type="evidence" value="ECO:0007669"/>
    <property type="project" value="TreeGrafter"/>
</dbReference>
<dbReference type="InterPro" id="IPR016009">
    <property type="entry name" value="tRNA_MeTrfase_TRMD/TRM10"/>
</dbReference>
<dbReference type="GO" id="GO:0052906">
    <property type="term" value="F:tRNA (guanine(37)-N1)-methyltransferase activity"/>
    <property type="evidence" value="ECO:0007669"/>
    <property type="project" value="UniProtKB-UniRule"/>
</dbReference>
<evidence type="ECO:0000256" key="6">
    <source>
        <dbReference type="ARBA" id="ARBA00014679"/>
    </source>
</evidence>
<keyword evidence="8 15" id="KW-0489">Methyltransferase</keyword>
<dbReference type="EMBL" id="PXYT01000002">
    <property type="protein sequence ID" value="PSR31571.1"/>
    <property type="molecule type" value="Genomic_DNA"/>
</dbReference>
<evidence type="ECO:0000256" key="8">
    <source>
        <dbReference type="ARBA" id="ARBA00022603"/>
    </source>
</evidence>
<evidence type="ECO:0000256" key="1">
    <source>
        <dbReference type="ARBA" id="ARBA00002634"/>
    </source>
</evidence>
<feature type="domain" description="tRNA methyltransferase TRMD/TRM10-type" evidence="18">
    <location>
        <begin position="1"/>
        <end position="226"/>
    </location>
</feature>
<evidence type="ECO:0000256" key="17">
    <source>
        <dbReference type="RuleBase" id="RU003464"/>
    </source>
</evidence>
<keyword evidence="11 15" id="KW-0819">tRNA processing</keyword>
<comment type="subunit">
    <text evidence="4 15 17">Homodimer.</text>
</comment>
<organism evidence="19 20">
    <name type="scientific">Sulfobacillus benefaciens</name>
    <dbReference type="NCBI Taxonomy" id="453960"/>
    <lineage>
        <taxon>Bacteria</taxon>
        <taxon>Bacillati</taxon>
        <taxon>Bacillota</taxon>
        <taxon>Clostridia</taxon>
        <taxon>Eubacteriales</taxon>
        <taxon>Clostridiales Family XVII. Incertae Sedis</taxon>
        <taxon>Sulfobacillus</taxon>
    </lineage>
</organism>
<comment type="caution">
    <text evidence="19">The sequence shown here is derived from an EMBL/GenBank/DDBJ whole genome shotgun (WGS) entry which is preliminary data.</text>
</comment>
<dbReference type="Gene3D" id="1.10.1270.20">
    <property type="entry name" value="tRNA(m1g37)methyltransferase, domain 2"/>
    <property type="match status" value="1"/>
</dbReference>
<evidence type="ECO:0000256" key="13">
    <source>
        <dbReference type="ARBA" id="ARBA00033392"/>
    </source>
</evidence>
<evidence type="ECO:0000313" key="19">
    <source>
        <dbReference type="EMBL" id="PSR31571.1"/>
    </source>
</evidence>
<dbReference type="AlphaFoldDB" id="A0A2T2XAM9"/>
<evidence type="ECO:0000256" key="9">
    <source>
        <dbReference type="ARBA" id="ARBA00022679"/>
    </source>
</evidence>
<comment type="subcellular location">
    <subcellularLocation>
        <location evidence="2 15 17">Cytoplasm</location>
    </subcellularLocation>
</comment>
<comment type="similarity">
    <text evidence="3 15 17">Belongs to the RNA methyltransferase TrmD family.</text>
</comment>
<name>A0A2T2XAM9_9FIRM</name>
<protein>
    <recommendedName>
        <fullName evidence="6 15">tRNA (guanine-N(1)-)-methyltransferase</fullName>
        <ecNumber evidence="5 15">2.1.1.228</ecNumber>
    </recommendedName>
    <alternativeName>
        <fullName evidence="12 15">M1G-methyltransferase</fullName>
    </alternativeName>
    <alternativeName>
        <fullName evidence="13 15">tRNA [GM37] methyltransferase</fullName>
    </alternativeName>
</protein>
<dbReference type="InterPro" id="IPR029028">
    <property type="entry name" value="Alpha/beta_knot_MTases"/>
</dbReference>
<reference evidence="19 20" key="1">
    <citation type="journal article" date="2014" name="BMC Genomics">
        <title>Comparison of environmental and isolate Sulfobacillus genomes reveals diverse carbon, sulfur, nitrogen, and hydrogen metabolisms.</title>
        <authorList>
            <person name="Justice N.B."/>
            <person name="Norman A."/>
            <person name="Brown C.T."/>
            <person name="Singh A."/>
            <person name="Thomas B.C."/>
            <person name="Banfield J.F."/>
        </authorList>
    </citation>
    <scope>NUCLEOTIDE SEQUENCE [LARGE SCALE GENOMIC DNA]</scope>
    <source>
        <strain evidence="19">AMDSBA1</strain>
    </source>
</reference>
<dbReference type="InterPro" id="IPR023148">
    <property type="entry name" value="tRNA_m1G_MeTrfase_C_sf"/>
</dbReference>
<dbReference type="PIRSF" id="PIRSF000386">
    <property type="entry name" value="tRNA_mtase"/>
    <property type="match status" value="1"/>
</dbReference>
<evidence type="ECO:0000256" key="4">
    <source>
        <dbReference type="ARBA" id="ARBA00011738"/>
    </source>
</evidence>
<dbReference type="NCBIfam" id="NF000648">
    <property type="entry name" value="PRK00026.1"/>
    <property type="match status" value="1"/>
</dbReference>
<dbReference type="HAMAP" id="MF_00605">
    <property type="entry name" value="TrmD"/>
    <property type="match status" value="1"/>
</dbReference>
<dbReference type="PANTHER" id="PTHR46417:SF1">
    <property type="entry name" value="TRNA (GUANINE-N(1)-)-METHYLTRANSFERASE"/>
    <property type="match status" value="1"/>
</dbReference>
<sequence>MVIQIVTLFPEMFAGPFSASMIKRARSRGLVDIRLIPLRDFGLGPHKMTDDYPFGGGLGMLLRPDVVVPAVEWAQAHHSLPAQIVVTSPQGRSFDQRLVEQLSQSDHLIIVAGHYEGMDERVMSLLSPMEISVGDVILTGGELAAMVIVDAVTRVLPGVLGAEEGAFQESFGRGGGLEGPQYTRPRVYRGLEVPSVLLSGDHARIRKWQQEQARERTRHRRPDLLHD</sequence>
<feature type="binding site" evidence="15 16">
    <location>
        <position position="113"/>
    </location>
    <ligand>
        <name>S-adenosyl-L-methionine</name>
        <dbReference type="ChEBI" id="CHEBI:59789"/>
    </ligand>
</feature>
<evidence type="ECO:0000256" key="7">
    <source>
        <dbReference type="ARBA" id="ARBA00022490"/>
    </source>
</evidence>
<comment type="caution">
    <text evidence="15">Lacks conserved residue(s) required for the propagation of feature annotation.</text>
</comment>